<name>A0ACB9JY01_9ASTR</name>
<dbReference type="EMBL" id="CM042019">
    <property type="protein sequence ID" value="KAI3824926.1"/>
    <property type="molecule type" value="Genomic_DNA"/>
</dbReference>
<protein>
    <submittedName>
        <fullName evidence="1">Uncharacterized protein</fullName>
    </submittedName>
</protein>
<evidence type="ECO:0000313" key="2">
    <source>
        <dbReference type="Proteomes" id="UP001056120"/>
    </source>
</evidence>
<gene>
    <name evidence="1" type="ORF">L1987_06399</name>
</gene>
<dbReference type="Proteomes" id="UP001056120">
    <property type="component" value="Linkage Group LG02"/>
</dbReference>
<sequence>MSHPDVFRRRLGYDSLVSEPWLYGIRMPPRRATVANNNTDIAAILAQLVTQLTQVNGATKVTMGLMVGVVPAHRNALSSILTLATPLSFMTLKEPRVFCNGSRALKALFSTAIVPTTSGSAMPPASSKNERSLG</sequence>
<reference evidence="2" key="1">
    <citation type="journal article" date="2022" name="Mol. Ecol. Resour.">
        <title>The genomes of chicory, endive, great burdock and yacon provide insights into Asteraceae palaeo-polyploidization history and plant inulin production.</title>
        <authorList>
            <person name="Fan W."/>
            <person name="Wang S."/>
            <person name="Wang H."/>
            <person name="Wang A."/>
            <person name="Jiang F."/>
            <person name="Liu H."/>
            <person name="Zhao H."/>
            <person name="Xu D."/>
            <person name="Zhang Y."/>
        </authorList>
    </citation>
    <scope>NUCLEOTIDE SEQUENCE [LARGE SCALE GENOMIC DNA]</scope>
    <source>
        <strain evidence="2">cv. Yunnan</strain>
    </source>
</reference>
<keyword evidence="2" id="KW-1185">Reference proteome</keyword>
<organism evidence="1 2">
    <name type="scientific">Smallanthus sonchifolius</name>
    <dbReference type="NCBI Taxonomy" id="185202"/>
    <lineage>
        <taxon>Eukaryota</taxon>
        <taxon>Viridiplantae</taxon>
        <taxon>Streptophyta</taxon>
        <taxon>Embryophyta</taxon>
        <taxon>Tracheophyta</taxon>
        <taxon>Spermatophyta</taxon>
        <taxon>Magnoliopsida</taxon>
        <taxon>eudicotyledons</taxon>
        <taxon>Gunneridae</taxon>
        <taxon>Pentapetalae</taxon>
        <taxon>asterids</taxon>
        <taxon>campanulids</taxon>
        <taxon>Asterales</taxon>
        <taxon>Asteraceae</taxon>
        <taxon>Asteroideae</taxon>
        <taxon>Heliantheae alliance</taxon>
        <taxon>Millerieae</taxon>
        <taxon>Smallanthus</taxon>
    </lineage>
</organism>
<comment type="caution">
    <text evidence="1">The sequence shown here is derived from an EMBL/GenBank/DDBJ whole genome shotgun (WGS) entry which is preliminary data.</text>
</comment>
<reference evidence="1 2" key="2">
    <citation type="journal article" date="2022" name="Mol. Ecol. Resour.">
        <title>The genomes of chicory, endive, great burdock and yacon provide insights into Asteraceae paleo-polyploidization history and plant inulin production.</title>
        <authorList>
            <person name="Fan W."/>
            <person name="Wang S."/>
            <person name="Wang H."/>
            <person name="Wang A."/>
            <person name="Jiang F."/>
            <person name="Liu H."/>
            <person name="Zhao H."/>
            <person name="Xu D."/>
            <person name="Zhang Y."/>
        </authorList>
    </citation>
    <scope>NUCLEOTIDE SEQUENCE [LARGE SCALE GENOMIC DNA]</scope>
    <source>
        <strain evidence="2">cv. Yunnan</strain>
        <tissue evidence="1">Leaves</tissue>
    </source>
</reference>
<proteinExistence type="predicted"/>
<evidence type="ECO:0000313" key="1">
    <source>
        <dbReference type="EMBL" id="KAI3824926.1"/>
    </source>
</evidence>
<accession>A0ACB9JY01</accession>